<evidence type="ECO:0000313" key="2">
    <source>
        <dbReference type="EMBL" id="RCR67070.1"/>
    </source>
</evidence>
<dbReference type="AlphaFoldDB" id="A0A368JHC6"/>
<reference evidence="2 3" key="1">
    <citation type="submission" date="2018-07" db="EMBL/GenBank/DDBJ databases">
        <title>Genome analysis of Larkinella rosea.</title>
        <authorList>
            <person name="Zhou Z."/>
            <person name="Wang G."/>
        </authorList>
    </citation>
    <scope>NUCLEOTIDE SEQUENCE [LARGE SCALE GENOMIC DNA]</scope>
    <source>
        <strain evidence="3">zzj9</strain>
    </source>
</reference>
<dbReference type="InterPro" id="IPR053842">
    <property type="entry name" value="NikA-like"/>
</dbReference>
<keyword evidence="3" id="KW-1185">Reference proteome</keyword>
<name>A0A368JHC6_9BACT</name>
<dbReference type="EMBL" id="QOWE01000022">
    <property type="protein sequence ID" value="RCR67070.1"/>
    <property type="molecule type" value="Genomic_DNA"/>
</dbReference>
<evidence type="ECO:0000256" key="1">
    <source>
        <dbReference type="SAM" id="MobiDB-lite"/>
    </source>
</evidence>
<protein>
    <submittedName>
        <fullName evidence="2">Plasmid mobilization relaxosome protein MobC</fullName>
    </submittedName>
</protein>
<comment type="caution">
    <text evidence="2">The sequence shown here is derived from an EMBL/GenBank/DDBJ whole genome shotgun (WGS) entry which is preliminary data.</text>
</comment>
<dbReference type="Proteomes" id="UP000253383">
    <property type="component" value="Unassembled WGS sequence"/>
</dbReference>
<proteinExistence type="predicted"/>
<sequence>MEESTRKKGGRPEKDPSKRAIKILRVRMEPDEYKLLQTRKSSTSARSLSDFVRSICLEKPLLLKNEMSTQEEKALSLLREIRIDLVRIGVNINQSSKRINSTTDYQDLQQETMRIGEKVAAMEQHFDSLIANFGGSRFQP</sequence>
<dbReference type="OrthoDB" id="953151at2"/>
<evidence type="ECO:0000313" key="3">
    <source>
        <dbReference type="Proteomes" id="UP000253383"/>
    </source>
</evidence>
<gene>
    <name evidence="2" type="ORF">DUE52_23730</name>
</gene>
<organism evidence="2 3">
    <name type="scientific">Larkinella punicea</name>
    <dbReference type="NCBI Taxonomy" id="2315727"/>
    <lineage>
        <taxon>Bacteria</taxon>
        <taxon>Pseudomonadati</taxon>
        <taxon>Bacteroidota</taxon>
        <taxon>Cytophagia</taxon>
        <taxon>Cytophagales</taxon>
        <taxon>Spirosomataceae</taxon>
        <taxon>Larkinella</taxon>
    </lineage>
</organism>
<accession>A0A368JHC6</accession>
<feature type="compositionally biased region" description="Basic and acidic residues" evidence="1">
    <location>
        <begin position="1"/>
        <end position="18"/>
    </location>
</feature>
<dbReference type="Pfam" id="PF21983">
    <property type="entry name" value="NikA-like"/>
    <property type="match status" value="1"/>
</dbReference>
<dbReference type="RefSeq" id="WP_114408557.1">
    <property type="nucleotide sequence ID" value="NZ_QOWE01000022.1"/>
</dbReference>
<feature type="region of interest" description="Disordered" evidence="1">
    <location>
        <begin position="1"/>
        <end position="20"/>
    </location>
</feature>